<sequence>MKNFLFLLILCLLSFGVFYPVRAQNSPTPTKEESVRDKVKEKVETVRKNPKAYIGTLTDKTQDSIQIKNAKGEILFASINPDEVDFVKTINKTTAIKFSDVAIGDYVIAMGYRNGNSVLTAKRLIVTTESTSERKIVYGTIKKIEKKEITVFDKNNQEFTFTFPKTWKGPEIKELSENDTLVLVAIAKDDKESIRTIELITSPSPDTEL</sequence>
<feature type="chain" id="PRO_5009533785" description="DUF5666 domain-containing protein" evidence="1">
    <location>
        <begin position="24"/>
        <end position="209"/>
    </location>
</feature>
<evidence type="ECO:0000256" key="1">
    <source>
        <dbReference type="SAM" id="SignalP"/>
    </source>
</evidence>
<protein>
    <recommendedName>
        <fullName evidence="4">DUF5666 domain-containing protein</fullName>
    </recommendedName>
</protein>
<comment type="caution">
    <text evidence="2">The sequence shown here is derived from an EMBL/GenBank/DDBJ whole genome shotgun (WGS) entry which is preliminary data.</text>
</comment>
<gene>
    <name evidence="2" type="ORF">A2863_00065</name>
</gene>
<proteinExistence type="predicted"/>
<dbReference type="Proteomes" id="UP000178750">
    <property type="component" value="Unassembled WGS sequence"/>
</dbReference>
<reference evidence="2 3" key="1">
    <citation type="journal article" date="2016" name="Nat. Commun.">
        <title>Thousands of microbial genomes shed light on interconnected biogeochemical processes in an aquifer system.</title>
        <authorList>
            <person name="Anantharaman K."/>
            <person name="Brown C.T."/>
            <person name="Hug L.A."/>
            <person name="Sharon I."/>
            <person name="Castelle C.J."/>
            <person name="Probst A.J."/>
            <person name="Thomas B.C."/>
            <person name="Singh A."/>
            <person name="Wilkins M.J."/>
            <person name="Karaoz U."/>
            <person name="Brodie E.L."/>
            <person name="Williams K.H."/>
            <person name="Hubbard S.S."/>
            <person name="Banfield J.F."/>
        </authorList>
    </citation>
    <scope>NUCLEOTIDE SEQUENCE [LARGE SCALE GENOMIC DNA]</scope>
</reference>
<evidence type="ECO:0000313" key="3">
    <source>
        <dbReference type="Proteomes" id="UP000178750"/>
    </source>
</evidence>
<evidence type="ECO:0000313" key="2">
    <source>
        <dbReference type="EMBL" id="OGM20855.1"/>
    </source>
</evidence>
<accession>A0A1F7Y2T4</accession>
<evidence type="ECO:0008006" key="4">
    <source>
        <dbReference type="Google" id="ProtNLM"/>
    </source>
</evidence>
<keyword evidence="1" id="KW-0732">Signal</keyword>
<feature type="signal peptide" evidence="1">
    <location>
        <begin position="1"/>
        <end position="23"/>
    </location>
</feature>
<dbReference type="EMBL" id="MGGF01000053">
    <property type="protein sequence ID" value="OGM20855.1"/>
    <property type="molecule type" value="Genomic_DNA"/>
</dbReference>
<organism evidence="2 3">
    <name type="scientific">Candidatus Woesebacteria bacterium RIFCSPHIGHO2_01_FULL_38_9b</name>
    <dbReference type="NCBI Taxonomy" id="1802493"/>
    <lineage>
        <taxon>Bacteria</taxon>
        <taxon>Candidatus Woeseibacteriota</taxon>
    </lineage>
</organism>
<name>A0A1F7Y2T4_9BACT</name>
<dbReference type="AlphaFoldDB" id="A0A1F7Y2T4"/>